<name>V5WKM8_9SPIO</name>
<dbReference type="STRING" id="1307761.L21SP2_2852"/>
<evidence type="ECO:0000256" key="1">
    <source>
        <dbReference type="SAM" id="MobiDB-lite"/>
    </source>
</evidence>
<dbReference type="SUPFAM" id="SSF46565">
    <property type="entry name" value="Chaperone J-domain"/>
    <property type="match status" value="1"/>
</dbReference>
<dbReference type="InterPro" id="IPR021059">
    <property type="entry name" value="DnaJ-related_N"/>
</dbReference>
<dbReference type="eggNOG" id="COG2214">
    <property type="taxonomic scope" value="Bacteria"/>
</dbReference>
<evidence type="ECO:0000313" key="4">
    <source>
        <dbReference type="Proteomes" id="UP000018680"/>
    </source>
</evidence>
<dbReference type="RefSeq" id="WP_024269097.1">
    <property type="nucleotide sequence ID" value="NC_023035.1"/>
</dbReference>
<keyword evidence="4" id="KW-1185">Reference proteome</keyword>
<dbReference type="KEGG" id="slr:L21SP2_2852"/>
<evidence type="ECO:0000259" key="2">
    <source>
        <dbReference type="PROSITE" id="PS50076"/>
    </source>
</evidence>
<dbReference type="PROSITE" id="PS50076">
    <property type="entry name" value="DNAJ_2"/>
    <property type="match status" value="1"/>
</dbReference>
<evidence type="ECO:0000313" key="3">
    <source>
        <dbReference type="EMBL" id="AHC16200.1"/>
    </source>
</evidence>
<reference evidence="3 4" key="1">
    <citation type="journal article" date="2015" name="Stand. Genomic Sci.">
        <title>Complete genome sequence and description of Salinispira pacifica gen. nov., sp. nov., a novel spirochaete isolated form a hypersaline microbial mat.</title>
        <authorList>
            <person name="Ben Hania W."/>
            <person name="Joseph M."/>
            <person name="Schumann P."/>
            <person name="Bunk B."/>
            <person name="Fiebig A."/>
            <person name="Sproer C."/>
            <person name="Klenk H.P."/>
            <person name="Fardeau M.L."/>
            <person name="Spring S."/>
        </authorList>
    </citation>
    <scope>NUCLEOTIDE SEQUENCE [LARGE SCALE GENOMIC DNA]</scope>
    <source>
        <strain evidence="3 4">L21-RPul-D2</strain>
    </source>
</reference>
<gene>
    <name evidence="3" type="ORF">L21SP2_2852</name>
</gene>
<dbReference type="Proteomes" id="UP000018680">
    <property type="component" value="Chromosome"/>
</dbReference>
<dbReference type="InterPro" id="IPR001623">
    <property type="entry name" value="DnaJ_domain"/>
</dbReference>
<dbReference type="AlphaFoldDB" id="V5WKM8"/>
<sequence>MKIAGTSAEAALLADQILPHLEEILKNYPEGITEYQLLKLLQERFAGVFNSAESEPLEIYHSHFFLFHCLYHLQRQLWRSGQDLNIFCLDIRIVNYQPAAESGKRPVPDHTTEKPAEQSLDPADPLREYYLDWSNYEEADEESVAGMLRTASRLLNAYWQKDEAMETLGLTEPLNRDELNRRFRELSKKYHPDAGADGVNPPPADHSGAGTGRRPGPSARERNSEKFRKITQAAHTLRRILDISPGTESPREFR</sequence>
<dbReference type="SMART" id="SM00271">
    <property type="entry name" value="DnaJ"/>
    <property type="match status" value="1"/>
</dbReference>
<protein>
    <submittedName>
        <fullName evidence="3">DnaJ-related protein</fullName>
    </submittedName>
</protein>
<dbReference type="Gene3D" id="1.10.287.110">
    <property type="entry name" value="DnaJ domain"/>
    <property type="match status" value="1"/>
</dbReference>
<proteinExistence type="predicted"/>
<dbReference type="HOGENOM" id="CLU_103241_0_0_12"/>
<feature type="compositionally biased region" description="Basic and acidic residues" evidence="1">
    <location>
        <begin position="102"/>
        <end position="116"/>
    </location>
</feature>
<accession>V5WKM8</accession>
<dbReference type="EMBL" id="CP006939">
    <property type="protein sequence ID" value="AHC16200.1"/>
    <property type="molecule type" value="Genomic_DNA"/>
</dbReference>
<dbReference type="Pfam" id="PF12339">
    <property type="entry name" value="DNAJ_related"/>
    <property type="match status" value="1"/>
</dbReference>
<dbReference type="InterPro" id="IPR036869">
    <property type="entry name" value="J_dom_sf"/>
</dbReference>
<feature type="compositionally biased region" description="Basic and acidic residues" evidence="1">
    <location>
        <begin position="219"/>
        <end position="228"/>
    </location>
</feature>
<dbReference type="CDD" id="cd06257">
    <property type="entry name" value="DnaJ"/>
    <property type="match status" value="1"/>
</dbReference>
<feature type="domain" description="J" evidence="2">
    <location>
        <begin position="163"/>
        <end position="254"/>
    </location>
</feature>
<feature type="region of interest" description="Disordered" evidence="1">
    <location>
        <begin position="101"/>
        <end position="121"/>
    </location>
</feature>
<dbReference type="OrthoDB" id="343146at2"/>
<dbReference type="PATRIC" id="fig|1307761.3.peg.2842"/>
<organism evidence="3 4">
    <name type="scientific">Salinispira pacifica</name>
    <dbReference type="NCBI Taxonomy" id="1307761"/>
    <lineage>
        <taxon>Bacteria</taxon>
        <taxon>Pseudomonadati</taxon>
        <taxon>Spirochaetota</taxon>
        <taxon>Spirochaetia</taxon>
        <taxon>Spirochaetales</taxon>
        <taxon>Spirochaetaceae</taxon>
        <taxon>Salinispira</taxon>
    </lineage>
</organism>
<feature type="region of interest" description="Disordered" evidence="1">
    <location>
        <begin position="190"/>
        <end position="232"/>
    </location>
</feature>